<dbReference type="EMBL" id="MLYV02001301">
    <property type="protein sequence ID" value="PSR70935.1"/>
    <property type="molecule type" value="Genomic_DNA"/>
</dbReference>
<evidence type="ECO:0000313" key="2">
    <source>
        <dbReference type="EMBL" id="PSR70935.1"/>
    </source>
</evidence>
<accession>A0A2R6NEX8</accession>
<comment type="caution">
    <text evidence="2">The sequence shown here is derived from an EMBL/GenBank/DDBJ whole genome shotgun (WGS) entry which is preliminary data.</text>
</comment>
<feature type="compositionally biased region" description="Low complexity" evidence="1">
    <location>
        <begin position="145"/>
        <end position="162"/>
    </location>
</feature>
<evidence type="ECO:0000313" key="3">
    <source>
        <dbReference type="Proteomes" id="UP000186601"/>
    </source>
</evidence>
<proteinExistence type="predicted"/>
<keyword evidence="3" id="KW-1185">Reference proteome</keyword>
<feature type="region of interest" description="Disordered" evidence="1">
    <location>
        <begin position="128"/>
        <end position="166"/>
    </location>
</feature>
<reference evidence="2 3" key="1">
    <citation type="submission" date="2018-02" db="EMBL/GenBank/DDBJ databases">
        <title>Genome sequence of the basidiomycete white-rot fungus Phlebia centrifuga.</title>
        <authorList>
            <person name="Granchi Z."/>
            <person name="Peng M."/>
            <person name="de Vries R.P."/>
            <person name="Hilden K."/>
            <person name="Makela M.R."/>
            <person name="Grigoriev I."/>
            <person name="Riley R."/>
        </authorList>
    </citation>
    <scope>NUCLEOTIDE SEQUENCE [LARGE SCALE GENOMIC DNA]</scope>
    <source>
        <strain evidence="2 3">FBCC195</strain>
    </source>
</reference>
<organism evidence="2 3">
    <name type="scientific">Hermanssonia centrifuga</name>
    <dbReference type="NCBI Taxonomy" id="98765"/>
    <lineage>
        <taxon>Eukaryota</taxon>
        <taxon>Fungi</taxon>
        <taxon>Dikarya</taxon>
        <taxon>Basidiomycota</taxon>
        <taxon>Agaricomycotina</taxon>
        <taxon>Agaricomycetes</taxon>
        <taxon>Polyporales</taxon>
        <taxon>Meruliaceae</taxon>
        <taxon>Hermanssonia</taxon>
    </lineage>
</organism>
<name>A0A2R6NEX8_9APHY</name>
<dbReference type="AlphaFoldDB" id="A0A2R6NEX8"/>
<gene>
    <name evidence="2" type="ORF">PHLCEN_2v13184</name>
</gene>
<sequence length="202" mass="21931">MLCRYSLNPGLQDSEAKRRAYKNANMVSVSNNNYPQLTNNLADISSVKVLASIETTIIPTLNIQTSSRTEPTTMLSTSSHGSTSTLTSTVTYKSTSALQQKSEKDYLTVYGTLQNTYGGFAGTGGFAPTPTIPRSTKRKQKPSVSVTLPSATSSRSSNPSPTKDYETTFGVLASKYGFGAPVQPPSMCSEPKQFSKLKFWRR</sequence>
<dbReference type="Proteomes" id="UP000186601">
    <property type="component" value="Unassembled WGS sequence"/>
</dbReference>
<evidence type="ECO:0000256" key="1">
    <source>
        <dbReference type="SAM" id="MobiDB-lite"/>
    </source>
</evidence>
<protein>
    <submittedName>
        <fullName evidence="2">Uncharacterized protein</fullName>
    </submittedName>
</protein>